<name>A0A4S8QSG5_9HELO</name>
<comment type="caution">
    <text evidence="2">The sequence shown here is derived from an EMBL/GenBank/DDBJ whole genome shotgun (WGS) entry which is preliminary data.</text>
</comment>
<dbReference type="AlphaFoldDB" id="A0A4S8QSG5"/>
<feature type="region of interest" description="Disordered" evidence="1">
    <location>
        <begin position="39"/>
        <end position="75"/>
    </location>
</feature>
<gene>
    <name evidence="2" type="ORF">BGAL_0651g00060</name>
</gene>
<dbReference type="EMBL" id="PQXL01000647">
    <property type="protein sequence ID" value="THV44409.1"/>
    <property type="molecule type" value="Genomic_DNA"/>
</dbReference>
<reference evidence="2 3" key="1">
    <citation type="submission" date="2017-12" db="EMBL/GenBank/DDBJ databases">
        <title>Comparative genomics of Botrytis spp.</title>
        <authorList>
            <person name="Valero-Jimenez C.A."/>
            <person name="Tapia P."/>
            <person name="Veloso J."/>
            <person name="Silva-Moreno E."/>
            <person name="Staats M."/>
            <person name="Valdes J.H."/>
            <person name="Van Kan J.A.L."/>
        </authorList>
    </citation>
    <scope>NUCLEOTIDE SEQUENCE [LARGE SCALE GENOMIC DNA]</scope>
    <source>
        <strain evidence="2 3">MUCL435</strain>
    </source>
</reference>
<organism evidence="2 3">
    <name type="scientific">Botrytis galanthina</name>
    <dbReference type="NCBI Taxonomy" id="278940"/>
    <lineage>
        <taxon>Eukaryota</taxon>
        <taxon>Fungi</taxon>
        <taxon>Dikarya</taxon>
        <taxon>Ascomycota</taxon>
        <taxon>Pezizomycotina</taxon>
        <taxon>Leotiomycetes</taxon>
        <taxon>Helotiales</taxon>
        <taxon>Sclerotiniaceae</taxon>
        <taxon>Botrytis</taxon>
    </lineage>
</organism>
<proteinExistence type="predicted"/>
<dbReference type="Proteomes" id="UP000308671">
    <property type="component" value="Unassembled WGS sequence"/>
</dbReference>
<accession>A0A4S8QSG5</accession>
<evidence type="ECO:0000313" key="3">
    <source>
        <dbReference type="Proteomes" id="UP000308671"/>
    </source>
</evidence>
<dbReference type="OrthoDB" id="3529441at2759"/>
<sequence length="75" mass="8630">MSDLYEVDNWLNPKFGRYNTETGKLDLCSCLDDIGCEWKDEDTSDDGSELENETESIDNSNEDKKDHEEESTSED</sequence>
<evidence type="ECO:0000313" key="2">
    <source>
        <dbReference type="EMBL" id="THV44409.1"/>
    </source>
</evidence>
<evidence type="ECO:0000256" key="1">
    <source>
        <dbReference type="SAM" id="MobiDB-lite"/>
    </source>
</evidence>
<keyword evidence="3" id="KW-1185">Reference proteome</keyword>
<feature type="compositionally biased region" description="Basic and acidic residues" evidence="1">
    <location>
        <begin position="61"/>
        <end position="75"/>
    </location>
</feature>
<protein>
    <submittedName>
        <fullName evidence="2">Uncharacterized protein</fullName>
    </submittedName>
</protein>
<feature type="compositionally biased region" description="Acidic residues" evidence="1">
    <location>
        <begin position="39"/>
        <end position="56"/>
    </location>
</feature>